<keyword evidence="1" id="KW-0812">Transmembrane</keyword>
<organism evidence="3 4">
    <name type="scientific">Streptomyces fuscus</name>
    <dbReference type="NCBI Taxonomy" id="3048495"/>
    <lineage>
        <taxon>Bacteria</taxon>
        <taxon>Bacillati</taxon>
        <taxon>Actinomycetota</taxon>
        <taxon>Actinomycetes</taxon>
        <taxon>Kitasatosporales</taxon>
        <taxon>Streptomycetaceae</taxon>
        <taxon>Streptomyces</taxon>
    </lineage>
</organism>
<dbReference type="EMBL" id="JASJUS010000023">
    <property type="protein sequence ID" value="MDL2079372.1"/>
    <property type="molecule type" value="Genomic_DNA"/>
</dbReference>
<feature type="domain" description="VanZ-like" evidence="2">
    <location>
        <begin position="83"/>
        <end position="150"/>
    </location>
</feature>
<proteinExistence type="predicted"/>
<dbReference type="Proteomes" id="UP001241926">
    <property type="component" value="Unassembled WGS sequence"/>
</dbReference>
<gene>
    <name evidence="3" type="ORF">QNN03_23305</name>
</gene>
<feature type="transmembrane region" description="Helical" evidence="1">
    <location>
        <begin position="108"/>
        <end position="129"/>
    </location>
</feature>
<feature type="transmembrane region" description="Helical" evidence="1">
    <location>
        <begin position="141"/>
        <end position="159"/>
    </location>
</feature>
<accession>A0ABT7J3D8</accession>
<feature type="transmembrane region" description="Helical" evidence="1">
    <location>
        <begin position="43"/>
        <end position="63"/>
    </location>
</feature>
<keyword evidence="1" id="KW-1133">Transmembrane helix</keyword>
<keyword evidence="1" id="KW-0472">Membrane</keyword>
<dbReference type="Pfam" id="PF04892">
    <property type="entry name" value="VanZ"/>
    <property type="match status" value="1"/>
</dbReference>
<evidence type="ECO:0000256" key="1">
    <source>
        <dbReference type="SAM" id="Phobius"/>
    </source>
</evidence>
<sequence length="441" mass="47527">MLEAVFQDRIGFLIGAVLLSFAGGCAAFSLAHRKNKNPWWYGLWVASIVLSLGVTVALTDGAGPTLQCTVNKDLAEPFYTTQGRLNLAMYLPIGFFGTLALRRPLTISLVGAALTTITELAQATVPWVSRTCDTSDLEMNALGGLLGALAGWAVIRFGPGDRMVGSWKTQAKHAGLLAVGCVVVLGVALKSVITPHVVDATSIRIASSKEEAGARAAMTKAFGDHYRINKVQLMPGFDGGSSSVVIAFDQGNAELSWPDAQRFSVMLEDTSKPGPHSFPVDGVTAAPKDKDAAYRIAETYARQHYPWALKAVHRETEPVGEDAEFGWVTSWRWAADGVLMPRSLDVQINRVGRVSQLVMNSGPAKADVPKVKITDEQAEKKVRDGFEVQEGTTTSVVTLKAVRRDGQWRAEWMVSVSVDGSEPYAMFVDAETGTVFDYSAS</sequence>
<keyword evidence="4" id="KW-1185">Reference proteome</keyword>
<evidence type="ECO:0000313" key="3">
    <source>
        <dbReference type="EMBL" id="MDL2079372.1"/>
    </source>
</evidence>
<dbReference type="RefSeq" id="WP_250747592.1">
    <property type="nucleotide sequence ID" value="NZ_JASJUS010000023.1"/>
</dbReference>
<feature type="transmembrane region" description="Helical" evidence="1">
    <location>
        <begin position="12"/>
        <end position="31"/>
    </location>
</feature>
<feature type="transmembrane region" description="Helical" evidence="1">
    <location>
        <begin position="83"/>
        <end position="101"/>
    </location>
</feature>
<comment type="caution">
    <text evidence="3">The sequence shown here is derived from an EMBL/GenBank/DDBJ whole genome shotgun (WGS) entry which is preliminary data.</text>
</comment>
<protein>
    <submittedName>
        <fullName evidence="3">VanZ family protein</fullName>
    </submittedName>
</protein>
<feature type="transmembrane region" description="Helical" evidence="1">
    <location>
        <begin position="171"/>
        <end position="189"/>
    </location>
</feature>
<evidence type="ECO:0000313" key="4">
    <source>
        <dbReference type="Proteomes" id="UP001241926"/>
    </source>
</evidence>
<evidence type="ECO:0000259" key="2">
    <source>
        <dbReference type="Pfam" id="PF04892"/>
    </source>
</evidence>
<name>A0ABT7J3D8_9ACTN</name>
<reference evidence="3 4" key="1">
    <citation type="submission" date="2023-05" db="EMBL/GenBank/DDBJ databases">
        <title>Streptomyces fuscus sp. nov., a brown-black pigment producing actinomyces isolated from dry sand of Sea duck farm.</title>
        <authorList>
            <person name="Xie J."/>
            <person name="Shen N."/>
        </authorList>
    </citation>
    <scope>NUCLEOTIDE SEQUENCE [LARGE SCALE GENOMIC DNA]</scope>
    <source>
        <strain evidence="3 4">GXMU-J15</strain>
    </source>
</reference>
<dbReference type="InterPro" id="IPR006976">
    <property type="entry name" value="VanZ-like"/>
</dbReference>